<proteinExistence type="predicted"/>
<evidence type="ECO:0000313" key="3">
    <source>
        <dbReference type="EMBL" id="KAK6793585.1"/>
    </source>
</evidence>
<keyword evidence="4" id="KW-1185">Reference proteome</keyword>
<accession>A0AAN8YI76</accession>
<dbReference type="Proteomes" id="UP001371456">
    <property type="component" value="Unassembled WGS sequence"/>
</dbReference>
<dbReference type="AlphaFoldDB" id="A0AAN8YI76"/>
<evidence type="ECO:0000256" key="2">
    <source>
        <dbReference type="SAM" id="MobiDB-lite"/>
    </source>
</evidence>
<comment type="caution">
    <text evidence="3">The sequence shown here is derived from an EMBL/GenBank/DDBJ whole genome shotgun (WGS) entry which is preliminary data.</text>
</comment>
<evidence type="ECO:0000313" key="4">
    <source>
        <dbReference type="Proteomes" id="UP001371456"/>
    </source>
</evidence>
<feature type="region of interest" description="Disordered" evidence="2">
    <location>
        <begin position="1"/>
        <end position="26"/>
    </location>
</feature>
<keyword evidence="1" id="KW-0175">Coiled coil</keyword>
<feature type="compositionally biased region" description="Polar residues" evidence="2">
    <location>
        <begin position="12"/>
        <end position="22"/>
    </location>
</feature>
<gene>
    <name evidence="3" type="ORF">RDI58_007038</name>
</gene>
<organism evidence="3 4">
    <name type="scientific">Solanum bulbocastanum</name>
    <name type="common">Wild potato</name>
    <dbReference type="NCBI Taxonomy" id="147425"/>
    <lineage>
        <taxon>Eukaryota</taxon>
        <taxon>Viridiplantae</taxon>
        <taxon>Streptophyta</taxon>
        <taxon>Embryophyta</taxon>
        <taxon>Tracheophyta</taxon>
        <taxon>Spermatophyta</taxon>
        <taxon>Magnoliopsida</taxon>
        <taxon>eudicotyledons</taxon>
        <taxon>Gunneridae</taxon>
        <taxon>Pentapetalae</taxon>
        <taxon>asterids</taxon>
        <taxon>lamiids</taxon>
        <taxon>Solanales</taxon>
        <taxon>Solanaceae</taxon>
        <taxon>Solanoideae</taxon>
        <taxon>Solaneae</taxon>
        <taxon>Solanum</taxon>
    </lineage>
</organism>
<name>A0AAN8YI76_SOLBU</name>
<sequence length="81" mass="9530">MESKDGGVSIKGHTQASDSWNSKGERVTMARTQLKELQEQMRYVQDDNLVEKYQMEKSLETQLEKWRNIEERATKQKARVL</sequence>
<feature type="coiled-coil region" evidence="1">
    <location>
        <begin position="27"/>
        <end position="76"/>
    </location>
</feature>
<protein>
    <submittedName>
        <fullName evidence="3">Uncharacterized protein</fullName>
    </submittedName>
</protein>
<evidence type="ECO:0000256" key="1">
    <source>
        <dbReference type="SAM" id="Coils"/>
    </source>
</evidence>
<reference evidence="3 4" key="1">
    <citation type="submission" date="2024-02" db="EMBL/GenBank/DDBJ databases">
        <title>de novo genome assembly of Solanum bulbocastanum strain 11H21.</title>
        <authorList>
            <person name="Hosaka A.J."/>
        </authorList>
    </citation>
    <scope>NUCLEOTIDE SEQUENCE [LARGE SCALE GENOMIC DNA]</scope>
    <source>
        <tissue evidence="3">Young leaves</tissue>
    </source>
</reference>
<dbReference type="EMBL" id="JBANQN010000003">
    <property type="protein sequence ID" value="KAK6793585.1"/>
    <property type="molecule type" value="Genomic_DNA"/>
</dbReference>